<evidence type="ECO:0000259" key="1">
    <source>
        <dbReference type="Pfam" id="PF13568"/>
    </source>
</evidence>
<dbReference type="EMBL" id="VUNN01000006">
    <property type="protein sequence ID" value="MSU06097.1"/>
    <property type="molecule type" value="Genomic_DNA"/>
</dbReference>
<evidence type="ECO:0000313" key="2">
    <source>
        <dbReference type="EMBL" id="MSU06097.1"/>
    </source>
</evidence>
<accession>A0A7X2TQS5</accession>
<keyword evidence="3" id="KW-1185">Reference proteome</keyword>
<sequence>MMKKLSLLIILIGILILGVSARDANKFYVGLTGGYTYDVIRTDTGYRTDISYKGSHGFDVGIPFGYQITDYFGLSSGITYIQKNYRIEHYYPSYTIATPFEFQNLTNHYIELPLTLDFTLSNDIYSFTASAGGYIGYWVASQKSGASYGSSSNWAGTEGLINYYSGTYKFTQADNRFEAGLLFRLGFEVELNPVILFLRGTYSLGLTDMRRKQAINYSPLINDTIAAEVGMLWGFGEEK</sequence>
<dbReference type="InterPro" id="IPR011250">
    <property type="entry name" value="OMP/PagP_B-barrel"/>
</dbReference>
<reference evidence="2 3" key="1">
    <citation type="submission" date="2019-08" db="EMBL/GenBank/DDBJ databases">
        <title>In-depth cultivation of the pig gut microbiome towards novel bacterial diversity and tailored functional studies.</title>
        <authorList>
            <person name="Wylensek D."/>
            <person name="Hitch T.C.A."/>
            <person name="Clavel T."/>
        </authorList>
    </citation>
    <scope>NUCLEOTIDE SEQUENCE [LARGE SCALE GENOMIC DNA]</scope>
    <source>
        <strain evidence="2 3">NM-380-WT-3C1</strain>
    </source>
</reference>
<name>A0A7X2TQS5_9SPIO</name>
<dbReference type="Pfam" id="PF13568">
    <property type="entry name" value="OMP_b-brl_2"/>
    <property type="match status" value="1"/>
</dbReference>
<dbReference type="Gene3D" id="2.40.160.20">
    <property type="match status" value="1"/>
</dbReference>
<gene>
    <name evidence="2" type="ORF">FYJ80_04820</name>
</gene>
<feature type="domain" description="Outer membrane protein beta-barrel" evidence="1">
    <location>
        <begin position="25"/>
        <end position="209"/>
    </location>
</feature>
<evidence type="ECO:0000313" key="3">
    <source>
        <dbReference type="Proteomes" id="UP000460549"/>
    </source>
</evidence>
<organism evidence="2 3">
    <name type="scientific">Bullifex porci</name>
    <dbReference type="NCBI Taxonomy" id="2606638"/>
    <lineage>
        <taxon>Bacteria</taxon>
        <taxon>Pseudomonadati</taxon>
        <taxon>Spirochaetota</taxon>
        <taxon>Spirochaetia</taxon>
        <taxon>Spirochaetales</taxon>
        <taxon>Spirochaetaceae</taxon>
        <taxon>Bullifex</taxon>
    </lineage>
</organism>
<dbReference type="AlphaFoldDB" id="A0A7X2TQS5"/>
<dbReference type="SUPFAM" id="SSF56925">
    <property type="entry name" value="OMPA-like"/>
    <property type="match status" value="1"/>
</dbReference>
<proteinExistence type="predicted"/>
<protein>
    <submittedName>
        <fullName evidence="2">PorT family protein</fullName>
    </submittedName>
</protein>
<comment type="caution">
    <text evidence="2">The sequence shown here is derived from an EMBL/GenBank/DDBJ whole genome shotgun (WGS) entry which is preliminary data.</text>
</comment>
<dbReference type="InterPro" id="IPR025665">
    <property type="entry name" value="Beta-barrel_OMP_2"/>
</dbReference>
<dbReference type="Proteomes" id="UP000460549">
    <property type="component" value="Unassembled WGS sequence"/>
</dbReference>